<gene>
    <name evidence="3" type="ORF">UW02_C0017G0015</name>
</gene>
<feature type="transmembrane region" description="Helical" evidence="1">
    <location>
        <begin position="28"/>
        <end position="55"/>
    </location>
</feature>
<keyword evidence="1" id="KW-1133">Transmembrane helix</keyword>
<reference evidence="3 4" key="1">
    <citation type="journal article" date="2015" name="Nature">
        <title>rRNA introns, odd ribosomes, and small enigmatic genomes across a large radiation of phyla.</title>
        <authorList>
            <person name="Brown C.T."/>
            <person name="Hug L.A."/>
            <person name="Thomas B.C."/>
            <person name="Sharon I."/>
            <person name="Castelle C.J."/>
            <person name="Singh A."/>
            <person name="Wilkins M.J."/>
            <person name="Williams K.H."/>
            <person name="Banfield J.F."/>
        </authorList>
    </citation>
    <scope>NUCLEOTIDE SEQUENCE [LARGE SCALE GENOMIC DNA]</scope>
</reference>
<dbReference type="InterPro" id="IPR048846">
    <property type="entry name" value="PaaX-like_central"/>
</dbReference>
<dbReference type="Proteomes" id="UP000034751">
    <property type="component" value="Unassembled WGS sequence"/>
</dbReference>
<sequence>MDNNKEYKIGYQKRLKDFLDSDTPKAKITTVVLCVLALASLPVLVLGAAALGNVVQVCKTFNGSKRYSKKQIQNSIDNMRRHKLIEYIGDKNGKTIIKITKKGESKLRAFSIDLMEIKKPEKWDGKWRLVMFDIPMRFTKGREALRYHLKMLNFLQFQKSAWICPYPCEDEIIFIADFFGLTNYVEVLTVENILNDQKFKRYFHLLHS</sequence>
<evidence type="ECO:0000256" key="1">
    <source>
        <dbReference type="SAM" id="Phobius"/>
    </source>
</evidence>
<feature type="domain" description="Transcriptional repressor PaaX-like central Cas2-like" evidence="2">
    <location>
        <begin position="121"/>
        <end position="193"/>
    </location>
</feature>
<dbReference type="Gene3D" id="3.30.70.2650">
    <property type="match status" value="1"/>
</dbReference>
<dbReference type="STRING" id="1618747.UW02_C0017G0015"/>
<evidence type="ECO:0000313" key="4">
    <source>
        <dbReference type="Proteomes" id="UP000034751"/>
    </source>
</evidence>
<dbReference type="EMBL" id="LCGS01000017">
    <property type="protein sequence ID" value="KKT19001.1"/>
    <property type="molecule type" value="Genomic_DNA"/>
</dbReference>
<organism evidence="3 4">
    <name type="scientific">Candidatus Nomurabacteria bacterium GW2011_GWB1_43_7</name>
    <dbReference type="NCBI Taxonomy" id="1618747"/>
    <lineage>
        <taxon>Bacteria</taxon>
        <taxon>Candidatus Nomuraibacteriota</taxon>
    </lineage>
</organism>
<protein>
    <submittedName>
        <fullName evidence="3">PaaX domain protein</fullName>
    </submittedName>
</protein>
<dbReference type="AlphaFoldDB" id="A0A0G1F9K4"/>
<keyword evidence="1" id="KW-0472">Membrane</keyword>
<proteinExistence type="predicted"/>
<comment type="caution">
    <text evidence="3">The sequence shown here is derived from an EMBL/GenBank/DDBJ whole genome shotgun (WGS) entry which is preliminary data.</text>
</comment>
<dbReference type="Pfam" id="PF20803">
    <property type="entry name" value="PaaX_M"/>
    <property type="match status" value="1"/>
</dbReference>
<evidence type="ECO:0000313" key="3">
    <source>
        <dbReference type="EMBL" id="KKT19001.1"/>
    </source>
</evidence>
<name>A0A0G1F9K4_9BACT</name>
<accession>A0A0G1F9K4</accession>
<keyword evidence="1" id="KW-0812">Transmembrane</keyword>
<evidence type="ECO:0000259" key="2">
    <source>
        <dbReference type="Pfam" id="PF20803"/>
    </source>
</evidence>